<dbReference type="GO" id="GO:0043190">
    <property type="term" value="C:ATP-binding cassette (ABC) transporter complex"/>
    <property type="evidence" value="ECO:0007669"/>
    <property type="project" value="InterPro"/>
</dbReference>
<sequence length="353" mass="37984">MTTIRIENLTRTFGAVRAVDDISLDIRHGELFTLLGPSGCGKTTLLRMIAGFVDVESGSICFDGRRIDALPAHRRDTGMVFQNYAIFPNHTVAENVAYGLKARKVPAAEIASRVDKALERVRLAGYGPRSPHQLSGGQLQRVAIARALVIEPAVLLFDEPLSNLDAQLRTEMRIEVRQLQQALGLTAIYVTHDQEEALAISDRIAVLRHGKIEQVDTPERIYRMPQTAFVAEFLGSTNMVPGIAGAFDGRNTPVAAAGTEFAVRGEVAAPGAPVLLSVRPEALQLRDGSGGSLVHARLALREFLGPVQRLHATLPDGTQIRISALGGQALDLLPGAPLTLAYDPAQITAYPAP</sequence>
<dbReference type="GO" id="GO:0016887">
    <property type="term" value="F:ATP hydrolysis activity"/>
    <property type="evidence" value="ECO:0007669"/>
    <property type="project" value="InterPro"/>
</dbReference>
<dbReference type="FunFam" id="3.40.50.300:FF:000425">
    <property type="entry name" value="Probable ABC transporter, ATP-binding subunit"/>
    <property type="match status" value="1"/>
</dbReference>
<dbReference type="Gene3D" id="2.40.50.140">
    <property type="entry name" value="Nucleic acid-binding proteins"/>
    <property type="match status" value="1"/>
</dbReference>
<dbReference type="GO" id="GO:0015697">
    <property type="term" value="P:quaternary ammonium group transport"/>
    <property type="evidence" value="ECO:0007669"/>
    <property type="project" value="UniProtKB-ARBA"/>
</dbReference>
<dbReference type="InterPro" id="IPR008995">
    <property type="entry name" value="Mo/tungstate-bd_C_term_dom"/>
</dbReference>
<dbReference type="PANTHER" id="PTHR42781:SF4">
    <property type="entry name" value="SPERMIDINE_PUTRESCINE IMPORT ATP-BINDING PROTEIN POTA"/>
    <property type="match status" value="1"/>
</dbReference>
<keyword evidence="2" id="KW-0813">Transport</keyword>
<dbReference type="GO" id="GO:0022857">
    <property type="term" value="F:transmembrane transporter activity"/>
    <property type="evidence" value="ECO:0007669"/>
    <property type="project" value="InterPro"/>
</dbReference>
<dbReference type="RefSeq" id="WP_041954787.1">
    <property type="nucleotide sequence ID" value="NZ_JRPN01000005.1"/>
</dbReference>
<dbReference type="Gene3D" id="3.40.50.300">
    <property type="entry name" value="P-loop containing nucleotide triphosphate hydrolases"/>
    <property type="match status" value="1"/>
</dbReference>
<dbReference type="InterPro" id="IPR003439">
    <property type="entry name" value="ABC_transporter-like_ATP-bd"/>
</dbReference>
<protein>
    <submittedName>
        <fullName evidence="7">ABC transporter</fullName>
    </submittedName>
</protein>
<gene>
    <name evidence="7" type="ORF">MA20_08680</name>
</gene>
<dbReference type="InterPro" id="IPR017871">
    <property type="entry name" value="ABC_transporter-like_CS"/>
</dbReference>
<organism evidence="7 8">
    <name type="scientific">Bradyrhizobium japonicum</name>
    <dbReference type="NCBI Taxonomy" id="375"/>
    <lineage>
        <taxon>Bacteria</taxon>
        <taxon>Pseudomonadati</taxon>
        <taxon>Pseudomonadota</taxon>
        <taxon>Alphaproteobacteria</taxon>
        <taxon>Hyphomicrobiales</taxon>
        <taxon>Nitrobacteraceae</taxon>
        <taxon>Bradyrhizobium</taxon>
    </lineage>
</organism>
<dbReference type="InterPro" id="IPR003593">
    <property type="entry name" value="AAA+_ATPase"/>
</dbReference>
<dbReference type="SMART" id="SM00382">
    <property type="entry name" value="AAA"/>
    <property type="match status" value="1"/>
</dbReference>
<dbReference type="Pfam" id="PF08402">
    <property type="entry name" value="TOBE_2"/>
    <property type="match status" value="1"/>
</dbReference>
<dbReference type="AlphaFoldDB" id="A0A0A3Y0F5"/>
<comment type="similarity">
    <text evidence="1">Belongs to the ABC transporter superfamily.</text>
</comment>
<evidence type="ECO:0000313" key="7">
    <source>
        <dbReference type="EMBL" id="KGT80125.1"/>
    </source>
</evidence>
<dbReference type="PROSITE" id="PS50893">
    <property type="entry name" value="ABC_TRANSPORTER_2"/>
    <property type="match status" value="1"/>
</dbReference>
<dbReference type="PROSITE" id="PS00211">
    <property type="entry name" value="ABC_TRANSPORTER_1"/>
    <property type="match status" value="1"/>
</dbReference>
<evidence type="ECO:0000259" key="6">
    <source>
        <dbReference type="PROSITE" id="PS50893"/>
    </source>
</evidence>
<dbReference type="EMBL" id="JRPN01000005">
    <property type="protein sequence ID" value="KGT80125.1"/>
    <property type="molecule type" value="Genomic_DNA"/>
</dbReference>
<evidence type="ECO:0000313" key="8">
    <source>
        <dbReference type="Proteomes" id="UP000030377"/>
    </source>
</evidence>
<keyword evidence="3" id="KW-0547">Nucleotide-binding</keyword>
<dbReference type="Gene3D" id="2.40.50.100">
    <property type="match status" value="1"/>
</dbReference>
<dbReference type="Proteomes" id="UP000030377">
    <property type="component" value="Unassembled WGS sequence"/>
</dbReference>
<name>A0A0A3Y0F5_BRAJP</name>
<dbReference type="SUPFAM" id="SSF50331">
    <property type="entry name" value="MOP-like"/>
    <property type="match status" value="1"/>
</dbReference>
<dbReference type="InterPro" id="IPR013611">
    <property type="entry name" value="Transp-assoc_OB_typ2"/>
</dbReference>
<dbReference type="InterPro" id="IPR027417">
    <property type="entry name" value="P-loop_NTPase"/>
</dbReference>
<evidence type="ECO:0000256" key="1">
    <source>
        <dbReference type="ARBA" id="ARBA00005417"/>
    </source>
</evidence>
<comment type="caution">
    <text evidence="7">The sequence shown here is derived from an EMBL/GenBank/DDBJ whole genome shotgun (WGS) entry which is preliminary data.</text>
</comment>
<dbReference type="PANTHER" id="PTHR42781">
    <property type="entry name" value="SPERMIDINE/PUTRESCINE IMPORT ATP-BINDING PROTEIN POTA"/>
    <property type="match status" value="1"/>
</dbReference>
<accession>A0A0A3Y0F5</accession>
<evidence type="ECO:0000256" key="4">
    <source>
        <dbReference type="ARBA" id="ARBA00022840"/>
    </source>
</evidence>
<feature type="domain" description="ABC transporter" evidence="6">
    <location>
        <begin position="4"/>
        <end position="234"/>
    </location>
</feature>
<reference evidence="7 8" key="1">
    <citation type="submission" date="2014-09" db="EMBL/GenBank/DDBJ databases">
        <title>Draft genome of Bradyrhizobium japonicum Is-34.</title>
        <authorList>
            <person name="Tsurumaru H."/>
            <person name="Yamakawa T."/>
            <person name="Hashimoto S."/>
            <person name="Okizaki K."/>
            <person name="Kanesaki Y."/>
            <person name="Yoshikawa H."/>
            <person name="Yajima S."/>
        </authorList>
    </citation>
    <scope>NUCLEOTIDE SEQUENCE [LARGE SCALE GENOMIC DNA]</scope>
    <source>
        <strain evidence="7 8">Is-34</strain>
    </source>
</reference>
<evidence type="ECO:0000256" key="5">
    <source>
        <dbReference type="ARBA" id="ARBA00024722"/>
    </source>
</evidence>
<dbReference type="GO" id="GO:0005524">
    <property type="term" value="F:ATP binding"/>
    <property type="evidence" value="ECO:0007669"/>
    <property type="project" value="UniProtKB-KW"/>
</dbReference>
<dbReference type="SUPFAM" id="SSF52540">
    <property type="entry name" value="P-loop containing nucleoside triphosphate hydrolases"/>
    <property type="match status" value="1"/>
</dbReference>
<dbReference type="STRING" id="375.BKD09_RS20630"/>
<dbReference type="Pfam" id="PF00005">
    <property type="entry name" value="ABC_tran"/>
    <property type="match status" value="1"/>
</dbReference>
<evidence type="ECO:0000256" key="3">
    <source>
        <dbReference type="ARBA" id="ARBA00022741"/>
    </source>
</evidence>
<keyword evidence="4" id="KW-0067">ATP-binding</keyword>
<evidence type="ECO:0000256" key="2">
    <source>
        <dbReference type="ARBA" id="ARBA00022448"/>
    </source>
</evidence>
<proteinExistence type="inferred from homology"/>
<dbReference type="InterPro" id="IPR050093">
    <property type="entry name" value="ABC_SmlMolc_Importer"/>
</dbReference>
<comment type="function">
    <text evidence="5">Involved in beta-(1--&gt;2)glucan export. Transmembrane domains (TMD) form a pore in the inner membrane and the ATP-binding domain (NBD) is responsible for energy generation.</text>
</comment>
<dbReference type="InterPro" id="IPR012340">
    <property type="entry name" value="NA-bd_OB-fold"/>
</dbReference>